<evidence type="ECO:0000313" key="1">
    <source>
        <dbReference type="EMBL" id="KAK8756169.1"/>
    </source>
</evidence>
<reference evidence="1" key="3">
    <citation type="submission" date="2024-02" db="EMBL/GenBank/DDBJ databases">
        <authorList>
            <person name="Mcdaniel E.A."/>
            <person name="Celebi F.M."/>
            <person name="Reiter T."/>
            <person name="Weiss E.C."/>
            <person name="Chou S."/>
        </authorList>
    </citation>
    <scope>NUCLEOTIDE SEQUENCE</scope>
    <source>
        <strain evidence="1">F_SG_1</strain>
        <tissue evidence="1">Salivary glands</tissue>
    </source>
</reference>
<sequence>MSDTSATLTQAAMLVFRVPPEVIFGCLRAHRLQLKGLCGNRRQCKGIRTRRQQRKDLCGRHHRQRKDLHAQLRQSKDLCGHLHQRRHHHRPRIMMGMIMAAAIIG</sequence>
<dbReference type="Proteomes" id="UP001321473">
    <property type="component" value="Unassembled WGS sequence"/>
</dbReference>
<proteinExistence type="predicted"/>
<organism evidence="1 5">
    <name type="scientific">Amblyomma americanum</name>
    <name type="common">Lone star tick</name>
    <dbReference type="NCBI Taxonomy" id="6943"/>
    <lineage>
        <taxon>Eukaryota</taxon>
        <taxon>Metazoa</taxon>
        <taxon>Ecdysozoa</taxon>
        <taxon>Arthropoda</taxon>
        <taxon>Chelicerata</taxon>
        <taxon>Arachnida</taxon>
        <taxon>Acari</taxon>
        <taxon>Parasitiformes</taxon>
        <taxon>Ixodida</taxon>
        <taxon>Ixodoidea</taxon>
        <taxon>Ixodidae</taxon>
        <taxon>Amblyomminae</taxon>
        <taxon>Amblyomma</taxon>
    </lineage>
</organism>
<name>A0AAQ4D129_AMBAM</name>
<evidence type="ECO:0000313" key="2">
    <source>
        <dbReference type="EMBL" id="KAK8774405.1"/>
    </source>
</evidence>
<protein>
    <submittedName>
        <fullName evidence="1">Uncharacterized protein</fullName>
    </submittedName>
</protein>
<reference evidence="1" key="2">
    <citation type="submission" date="2023-03" db="EMBL/GenBank/DDBJ databases">
        <authorList>
            <person name="Thuy-Boun P."/>
        </authorList>
    </citation>
    <scope>NUCLEOTIDE SEQUENCE</scope>
    <source>
        <strain evidence="1">F_SG_1</strain>
        <tissue evidence="1">Salivary glands</tissue>
    </source>
</reference>
<evidence type="ECO:0000313" key="5">
    <source>
        <dbReference type="Proteomes" id="UP001321473"/>
    </source>
</evidence>
<evidence type="ECO:0000313" key="4">
    <source>
        <dbReference type="EMBL" id="KAK8787448.1"/>
    </source>
</evidence>
<dbReference type="AlphaFoldDB" id="A0AAQ4D129"/>
<dbReference type="EMBL" id="JARKHS020001794">
    <property type="protein sequence ID" value="KAK8787448.1"/>
    <property type="molecule type" value="Genomic_DNA"/>
</dbReference>
<dbReference type="EMBL" id="JARKHS020004015">
    <property type="protein sequence ID" value="KAK8785017.1"/>
    <property type="molecule type" value="Genomic_DNA"/>
</dbReference>
<dbReference type="EMBL" id="JARKHS020015425">
    <property type="protein sequence ID" value="KAK8774405.1"/>
    <property type="molecule type" value="Genomic_DNA"/>
</dbReference>
<keyword evidence="5" id="KW-1185">Reference proteome</keyword>
<evidence type="ECO:0000313" key="3">
    <source>
        <dbReference type="EMBL" id="KAK8785017.1"/>
    </source>
</evidence>
<gene>
    <name evidence="1" type="ORF">V5799_001129</name>
    <name evidence="3" type="ORF">V5799_008618</name>
    <name evidence="2" type="ORF">V5799_011061</name>
    <name evidence="4" type="ORF">V5799_022776</name>
</gene>
<dbReference type="EMBL" id="JARKHS020036457">
    <property type="protein sequence ID" value="KAK8756169.1"/>
    <property type="molecule type" value="Genomic_DNA"/>
</dbReference>
<reference evidence="1 5" key="1">
    <citation type="journal article" date="2023" name="Arcadia Sci">
        <title>De novo assembly of a long-read Amblyomma americanum tick genome.</title>
        <authorList>
            <person name="Chou S."/>
            <person name="Poskanzer K.E."/>
            <person name="Rollins M."/>
            <person name="Thuy-Boun P.S."/>
        </authorList>
    </citation>
    <scope>NUCLEOTIDE SEQUENCE [LARGE SCALE GENOMIC DNA]</scope>
    <source>
        <strain evidence="1">F_SG_1</strain>
        <tissue evidence="1">Salivary glands</tissue>
    </source>
</reference>
<comment type="caution">
    <text evidence="1">The sequence shown here is derived from an EMBL/GenBank/DDBJ whole genome shotgun (WGS) entry which is preliminary data.</text>
</comment>
<accession>A0AAQ4D129</accession>